<sequence length="466" mass="52115">MTCMISDLKSGELYSFLFYVVSHSLRSEGIGLQTRTKPVIDSVIHIVTDEQETKTLGIKYTPTPIRNVVFDRYRFQLSGTNIPAQEKLQNDTNRLVIFDDLIPGRLYNISIWTVSGGVYSVPIDRQARLYPESVGEIMAPKITDTEITLTWNVPDGDKDGYEVQYQDHEGNLIKNVTILNRISYNGLRPHHNYTFLVSVLSGYDTSTTIRGRPVSRTFHTLESVPGKVNNFIAVHVKPNMITLQWSLPSSEQNGILTGFVITYFVKGSLFHQYEKFGPSVVEGVIKNLLPGKTYVFEIQAHTKVGPGGKATLEQILPLGAPPLPASNVFPINVGKSSTTAKVQFRKNFFSHSHGPVTGYAVIVAEDDSLDSKQQKLPSWNDVQKYSRWPPYQVSEPFYPFNGTSSVEYIIGTEDCTNAKGYCNGPLKPGTSYKVKVRAFTAPEKFTDTVYSYTFQTETDNTAMLAE</sequence>
<dbReference type="EMBL" id="BMAW01054622">
    <property type="protein sequence ID" value="GFS97242.1"/>
    <property type="molecule type" value="Genomic_DNA"/>
</dbReference>
<dbReference type="InterPro" id="IPR003961">
    <property type="entry name" value="FN3_dom"/>
</dbReference>
<dbReference type="SMART" id="SM00060">
    <property type="entry name" value="FN3"/>
    <property type="match status" value="4"/>
</dbReference>
<reference evidence="3" key="1">
    <citation type="submission" date="2020-08" db="EMBL/GenBank/DDBJ databases">
        <title>Multicomponent nature underlies the extraordinary mechanical properties of spider dragline silk.</title>
        <authorList>
            <person name="Kono N."/>
            <person name="Nakamura H."/>
            <person name="Mori M."/>
            <person name="Yoshida Y."/>
            <person name="Ohtoshi R."/>
            <person name="Malay A.D."/>
            <person name="Moran D.A.P."/>
            <person name="Tomita M."/>
            <person name="Numata K."/>
            <person name="Arakawa K."/>
        </authorList>
    </citation>
    <scope>NUCLEOTIDE SEQUENCE</scope>
</reference>
<dbReference type="CDD" id="cd00063">
    <property type="entry name" value="FN3"/>
    <property type="match status" value="2"/>
</dbReference>
<organism evidence="3 4">
    <name type="scientific">Nephila pilipes</name>
    <name type="common">Giant wood spider</name>
    <name type="synonym">Nephila maculata</name>
    <dbReference type="NCBI Taxonomy" id="299642"/>
    <lineage>
        <taxon>Eukaryota</taxon>
        <taxon>Metazoa</taxon>
        <taxon>Ecdysozoa</taxon>
        <taxon>Arthropoda</taxon>
        <taxon>Chelicerata</taxon>
        <taxon>Arachnida</taxon>
        <taxon>Araneae</taxon>
        <taxon>Araneomorphae</taxon>
        <taxon>Entelegynae</taxon>
        <taxon>Araneoidea</taxon>
        <taxon>Nephilidae</taxon>
        <taxon>Nephila</taxon>
    </lineage>
</organism>
<dbReference type="PANTHER" id="PTHR46957">
    <property type="entry name" value="CYTOKINE RECEPTOR"/>
    <property type="match status" value="1"/>
</dbReference>
<protein>
    <recommendedName>
        <fullName evidence="1">protein-tyrosine-phosphatase</fullName>
        <ecNumber evidence="1">3.1.3.48</ecNumber>
    </recommendedName>
</protein>
<dbReference type="PANTHER" id="PTHR46957:SF3">
    <property type="entry name" value="CYTOKINE RECEPTOR"/>
    <property type="match status" value="1"/>
</dbReference>
<dbReference type="AlphaFoldDB" id="A0A8X6N714"/>
<evidence type="ECO:0000313" key="4">
    <source>
        <dbReference type="Proteomes" id="UP000887013"/>
    </source>
</evidence>
<feature type="domain" description="Fibronectin type-III" evidence="2">
    <location>
        <begin position="133"/>
        <end position="223"/>
    </location>
</feature>
<dbReference type="SUPFAM" id="SSF49265">
    <property type="entry name" value="Fibronectin type III"/>
    <property type="match status" value="3"/>
</dbReference>
<dbReference type="InterPro" id="IPR013783">
    <property type="entry name" value="Ig-like_fold"/>
</dbReference>
<proteinExistence type="predicted"/>
<dbReference type="InterPro" id="IPR036116">
    <property type="entry name" value="FN3_sf"/>
</dbReference>
<dbReference type="Gene3D" id="2.60.40.10">
    <property type="entry name" value="Immunoglobulins"/>
    <property type="match status" value="3"/>
</dbReference>
<keyword evidence="4" id="KW-1185">Reference proteome</keyword>
<gene>
    <name evidence="3" type="primary">Ptp10D</name>
    <name evidence="3" type="ORF">NPIL_691371</name>
</gene>
<feature type="domain" description="Fibronectin type-III" evidence="2">
    <location>
        <begin position="224"/>
        <end position="323"/>
    </location>
</feature>
<name>A0A8X6N714_NEPPI</name>
<dbReference type="Pfam" id="PF00041">
    <property type="entry name" value="fn3"/>
    <property type="match status" value="2"/>
</dbReference>
<dbReference type="InterPro" id="IPR050713">
    <property type="entry name" value="RTP_Phos/Ushers"/>
</dbReference>
<evidence type="ECO:0000259" key="2">
    <source>
        <dbReference type="PROSITE" id="PS50853"/>
    </source>
</evidence>
<evidence type="ECO:0000313" key="3">
    <source>
        <dbReference type="EMBL" id="GFS97242.1"/>
    </source>
</evidence>
<dbReference type="EC" id="3.1.3.48" evidence="1"/>
<evidence type="ECO:0000256" key="1">
    <source>
        <dbReference type="ARBA" id="ARBA00013064"/>
    </source>
</evidence>
<dbReference type="PROSITE" id="PS50853">
    <property type="entry name" value="FN3"/>
    <property type="match status" value="2"/>
</dbReference>
<accession>A0A8X6N714</accession>
<dbReference type="InterPro" id="IPR041201">
    <property type="entry name" value="PTPRJ_TM"/>
</dbReference>
<dbReference type="Proteomes" id="UP000887013">
    <property type="component" value="Unassembled WGS sequence"/>
</dbReference>
<dbReference type="GO" id="GO:0004725">
    <property type="term" value="F:protein tyrosine phosphatase activity"/>
    <property type="evidence" value="ECO:0007669"/>
    <property type="project" value="UniProtKB-EC"/>
</dbReference>
<dbReference type="GO" id="GO:0016020">
    <property type="term" value="C:membrane"/>
    <property type="evidence" value="ECO:0007669"/>
    <property type="project" value="UniProtKB-SubCell"/>
</dbReference>
<dbReference type="OrthoDB" id="6414304at2759"/>
<comment type="caution">
    <text evidence="3">The sequence shown here is derived from an EMBL/GenBank/DDBJ whole genome shotgun (WGS) entry which is preliminary data.</text>
</comment>
<dbReference type="Pfam" id="PF18861">
    <property type="entry name" value="PTP_tm"/>
    <property type="match status" value="1"/>
</dbReference>